<dbReference type="Pfam" id="PF00083">
    <property type="entry name" value="Sugar_tr"/>
    <property type="match status" value="1"/>
</dbReference>
<keyword evidence="4 5" id="KW-0472">Membrane</keyword>
<dbReference type="InterPro" id="IPR005828">
    <property type="entry name" value="MFS_sugar_transport-like"/>
</dbReference>
<keyword evidence="3 5" id="KW-1133">Transmembrane helix</keyword>
<dbReference type="PANTHER" id="PTHR48022:SF2">
    <property type="entry name" value="PLASTIDIC GLUCOSE TRANSPORTER 4"/>
    <property type="match status" value="1"/>
</dbReference>
<dbReference type="Proteomes" id="UP000054107">
    <property type="component" value="Unassembled WGS sequence"/>
</dbReference>
<dbReference type="GO" id="GO:0005351">
    <property type="term" value="F:carbohydrate:proton symporter activity"/>
    <property type="evidence" value="ECO:0007669"/>
    <property type="project" value="TreeGrafter"/>
</dbReference>
<dbReference type="OrthoDB" id="2248664at2759"/>
<dbReference type="PANTHER" id="PTHR48022">
    <property type="entry name" value="PLASTIDIC GLUCOSE TRANSPORTER 4"/>
    <property type="match status" value="1"/>
</dbReference>
<dbReference type="STRING" id="35722.A0A0B7N9Y5"/>
<evidence type="ECO:0000256" key="4">
    <source>
        <dbReference type="ARBA" id="ARBA00023136"/>
    </source>
</evidence>
<protein>
    <recommendedName>
        <fullName evidence="8">Major facilitator superfamily (MFS) profile domain-containing protein</fullName>
    </recommendedName>
</protein>
<dbReference type="GO" id="GO:0016020">
    <property type="term" value="C:membrane"/>
    <property type="evidence" value="ECO:0007669"/>
    <property type="project" value="UniProtKB-SubCell"/>
</dbReference>
<sequence>MPSANTGVLIVTYIPKALGISKASNWLFTYAVLQLTPIMPQKIHGRTYYFFGVMHLIIAIIAHWHFPETSGKLLEEVDLIFSGKYNFYGAYVHHPQTAAVALAQIEKVQHHENIYRFPVVALILKAMDAV</sequence>
<evidence type="ECO:0000256" key="5">
    <source>
        <dbReference type="SAM" id="Phobius"/>
    </source>
</evidence>
<dbReference type="InterPro" id="IPR036259">
    <property type="entry name" value="MFS_trans_sf"/>
</dbReference>
<evidence type="ECO:0000313" key="7">
    <source>
        <dbReference type="Proteomes" id="UP000054107"/>
    </source>
</evidence>
<accession>A0A0B7N9Y5</accession>
<gene>
    <name evidence="6" type="primary">PARPA_09507.1 scaffold 36791</name>
</gene>
<keyword evidence="7" id="KW-1185">Reference proteome</keyword>
<evidence type="ECO:0000313" key="6">
    <source>
        <dbReference type="EMBL" id="CEP15300.1"/>
    </source>
</evidence>
<dbReference type="AlphaFoldDB" id="A0A0B7N9Y5"/>
<dbReference type="InterPro" id="IPR050360">
    <property type="entry name" value="MFS_Sugar_Transporters"/>
</dbReference>
<evidence type="ECO:0008006" key="8">
    <source>
        <dbReference type="Google" id="ProtNLM"/>
    </source>
</evidence>
<reference evidence="6 7" key="1">
    <citation type="submission" date="2014-09" db="EMBL/GenBank/DDBJ databases">
        <authorList>
            <person name="Ellenberger Sabrina"/>
        </authorList>
    </citation>
    <scope>NUCLEOTIDE SEQUENCE [LARGE SCALE GENOMIC DNA]</scope>
    <source>
        <strain evidence="6 7">CBS 412.66</strain>
    </source>
</reference>
<dbReference type="Gene3D" id="1.20.1250.20">
    <property type="entry name" value="MFS general substrate transporter like domains"/>
    <property type="match status" value="1"/>
</dbReference>
<dbReference type="EMBL" id="LN732068">
    <property type="protein sequence ID" value="CEP15300.1"/>
    <property type="molecule type" value="Genomic_DNA"/>
</dbReference>
<name>A0A0B7N9Y5_9FUNG</name>
<organism evidence="6 7">
    <name type="scientific">Parasitella parasitica</name>
    <dbReference type="NCBI Taxonomy" id="35722"/>
    <lineage>
        <taxon>Eukaryota</taxon>
        <taxon>Fungi</taxon>
        <taxon>Fungi incertae sedis</taxon>
        <taxon>Mucoromycota</taxon>
        <taxon>Mucoromycotina</taxon>
        <taxon>Mucoromycetes</taxon>
        <taxon>Mucorales</taxon>
        <taxon>Mucorineae</taxon>
        <taxon>Mucoraceae</taxon>
        <taxon>Parasitella</taxon>
    </lineage>
</organism>
<keyword evidence="2 5" id="KW-0812">Transmembrane</keyword>
<evidence type="ECO:0000256" key="1">
    <source>
        <dbReference type="ARBA" id="ARBA00004141"/>
    </source>
</evidence>
<evidence type="ECO:0000256" key="3">
    <source>
        <dbReference type="ARBA" id="ARBA00022989"/>
    </source>
</evidence>
<feature type="transmembrane region" description="Helical" evidence="5">
    <location>
        <begin position="48"/>
        <end position="66"/>
    </location>
</feature>
<evidence type="ECO:0000256" key="2">
    <source>
        <dbReference type="ARBA" id="ARBA00022692"/>
    </source>
</evidence>
<proteinExistence type="predicted"/>
<comment type="subcellular location">
    <subcellularLocation>
        <location evidence="1">Membrane</location>
        <topology evidence="1">Multi-pass membrane protein</topology>
    </subcellularLocation>
</comment>